<dbReference type="GO" id="GO:0003341">
    <property type="term" value="P:cilium movement"/>
    <property type="evidence" value="ECO:0007669"/>
    <property type="project" value="TreeGrafter"/>
</dbReference>
<dbReference type="Pfam" id="PF25757">
    <property type="entry name" value="TPR_DNAAF5"/>
    <property type="match status" value="1"/>
</dbReference>
<dbReference type="InterPro" id="IPR056497">
    <property type="entry name" value="HEAT_DAAF5"/>
</dbReference>
<organism evidence="3 4">
    <name type="scientific">Blyttiomyces helicus</name>
    <dbReference type="NCBI Taxonomy" id="388810"/>
    <lineage>
        <taxon>Eukaryota</taxon>
        <taxon>Fungi</taxon>
        <taxon>Fungi incertae sedis</taxon>
        <taxon>Chytridiomycota</taxon>
        <taxon>Chytridiomycota incertae sedis</taxon>
        <taxon>Chytridiomycetes</taxon>
        <taxon>Chytridiomycetes incertae sedis</taxon>
        <taxon>Blyttiomyces</taxon>
    </lineage>
</organism>
<dbReference type="PANTHER" id="PTHR16216:SF2">
    <property type="entry name" value="DYNEIN AXONEMAL ASSEMBLY FACTOR 5"/>
    <property type="match status" value="1"/>
</dbReference>
<protein>
    <submittedName>
        <fullName evidence="3">Armadillo-type protein</fullName>
    </submittedName>
</protein>
<evidence type="ECO:0000313" key="4">
    <source>
        <dbReference type="Proteomes" id="UP000269721"/>
    </source>
</evidence>
<evidence type="ECO:0000259" key="1">
    <source>
        <dbReference type="Pfam" id="PF24573"/>
    </source>
</evidence>
<name>A0A4P9WHA0_9FUNG</name>
<evidence type="ECO:0000313" key="3">
    <source>
        <dbReference type="EMBL" id="RKO91223.1"/>
    </source>
</evidence>
<accession>A0A4P9WHA0</accession>
<dbReference type="Proteomes" id="UP000269721">
    <property type="component" value="Unassembled WGS sequence"/>
</dbReference>
<dbReference type="Gene3D" id="1.25.10.10">
    <property type="entry name" value="Leucine-rich Repeat Variant"/>
    <property type="match status" value="3"/>
</dbReference>
<dbReference type="EMBL" id="KZ995172">
    <property type="protein sequence ID" value="RKO91223.1"/>
    <property type="molecule type" value="Genomic_DNA"/>
</dbReference>
<dbReference type="OrthoDB" id="413572at2759"/>
<feature type="domain" description="Dynein axonemal assembly factor 5 TPR repeats" evidence="2">
    <location>
        <begin position="52"/>
        <end position="346"/>
    </location>
</feature>
<dbReference type="InterPro" id="IPR052623">
    <property type="entry name" value="DAAF5"/>
</dbReference>
<feature type="domain" description="Dynein axonemal assembly factor 5 HEAT-repeat" evidence="1">
    <location>
        <begin position="357"/>
        <end position="553"/>
    </location>
</feature>
<dbReference type="GO" id="GO:0036158">
    <property type="term" value="P:outer dynein arm assembly"/>
    <property type="evidence" value="ECO:0007669"/>
    <property type="project" value="TreeGrafter"/>
</dbReference>
<evidence type="ECO:0000259" key="2">
    <source>
        <dbReference type="Pfam" id="PF25757"/>
    </source>
</evidence>
<reference evidence="4" key="1">
    <citation type="journal article" date="2018" name="Nat. Microbiol.">
        <title>Leveraging single-cell genomics to expand the fungal tree of life.</title>
        <authorList>
            <person name="Ahrendt S.R."/>
            <person name="Quandt C.A."/>
            <person name="Ciobanu D."/>
            <person name="Clum A."/>
            <person name="Salamov A."/>
            <person name="Andreopoulos B."/>
            <person name="Cheng J.F."/>
            <person name="Woyke T."/>
            <person name="Pelin A."/>
            <person name="Henrissat B."/>
            <person name="Reynolds N.K."/>
            <person name="Benny G.L."/>
            <person name="Smith M.E."/>
            <person name="James T.Y."/>
            <person name="Grigoriev I.V."/>
        </authorList>
    </citation>
    <scope>NUCLEOTIDE SEQUENCE [LARGE SCALE GENOMIC DNA]</scope>
</reference>
<dbReference type="GO" id="GO:0045505">
    <property type="term" value="F:dynein intermediate chain binding"/>
    <property type="evidence" value="ECO:0007669"/>
    <property type="project" value="TreeGrafter"/>
</dbReference>
<sequence length="938" mass="101882">MGDRIPPEPAPLVAPRSQLLLPAVPSKDIQSKANEILQLLQRDINILGEPTSDRLAKRRALERIGASPVLAAPADSMDPAVVGVVARAIVWPLVRCFADPVEKCRELSVGVVVGLGKRSDDPTPLLEHILPAIESRLAQPEIVEPAEEVRLALVEAITALAERVGQVWEAHGRANSGADGFALFIESCARILIKTFEDPFPDVKKASCKLLMVLAKANPIQMKYQGEALAKAIVPCLQHRHSGVRTIGLQALTAAILTEATALPSLHATLRTLSLDKTQSVRETLYATAATWLLTLIDRYSFGHAILPLLLGGLTDELEPLRAKCRAWIDEVGRLYEKEWEDRVKDELDYIQGNLLAEGKSRPRVGCRHLARDNTQKIVTKTVEGMADWNVEVRIKSTQILATFIPYTEDQITGYTNVILPALFRILAGDEPEVVREATKAAQLVGTYIDPSVTLQLLIPSLRTGSNGASQFRIGCLRALAAVVRGTVPAARLAESVPLLVAVLAEPELVRNENVLVLVEVAAVAAELVGKMGAENAQACLELYVVLVELLSVAGDERVPGFVELRQKVGGFCRSSDTGGLFYFGGKTQADRCLVSPMQTSSAVTALSTLYGLDSVQALHALHLDAVLARLAATQPSWTEHSHERRLLDTVLVEAGPAVGGRLDAVVPIFVGMAALEMDLEVRSGLFTLILTLLRTPSQTLNSTHALPSHTLALLTGILIPNATWKPGRKAARVRGLAIDTLLALLAPEPPLLDRQACIAEIPRLVPVLIGTLEEDEIATRDASLRVFERMLRWLEFDAATLKSIYPPLLKRLDDAHDPVRIAASRTLTAFFFAVERWSLAVAPLRPAGDPNICSVVDVNGSLVELRIDDVHWTAIVKGMTIHLDDPDRGVQDAVCESLQACATVAPPTVMREQLSDTVKARHRTPRFIDAVLARVPQ</sequence>
<gene>
    <name evidence="3" type="ORF">BDK51DRAFT_22154</name>
</gene>
<dbReference type="GO" id="GO:0036159">
    <property type="term" value="P:inner dynein arm assembly"/>
    <property type="evidence" value="ECO:0007669"/>
    <property type="project" value="TreeGrafter"/>
</dbReference>
<dbReference type="Pfam" id="PF24573">
    <property type="entry name" value="HEAT_DAAF5"/>
    <property type="match status" value="1"/>
</dbReference>
<dbReference type="SUPFAM" id="SSF48371">
    <property type="entry name" value="ARM repeat"/>
    <property type="match status" value="1"/>
</dbReference>
<dbReference type="GO" id="GO:0005737">
    <property type="term" value="C:cytoplasm"/>
    <property type="evidence" value="ECO:0007669"/>
    <property type="project" value="TreeGrafter"/>
</dbReference>
<dbReference type="InterPro" id="IPR011989">
    <property type="entry name" value="ARM-like"/>
</dbReference>
<dbReference type="InterPro" id="IPR016024">
    <property type="entry name" value="ARM-type_fold"/>
</dbReference>
<proteinExistence type="predicted"/>
<keyword evidence="4" id="KW-1185">Reference proteome</keyword>
<dbReference type="PANTHER" id="PTHR16216">
    <property type="entry name" value="DYNEIN ASSEMBLY FACTOR 5, AXONEMAL"/>
    <property type="match status" value="1"/>
</dbReference>
<dbReference type="AlphaFoldDB" id="A0A4P9WHA0"/>
<dbReference type="InterPro" id="IPR057978">
    <property type="entry name" value="TPR_DAAF5"/>
</dbReference>